<evidence type="ECO:0000313" key="2">
    <source>
        <dbReference type="Proteomes" id="UP000280307"/>
    </source>
</evidence>
<protein>
    <submittedName>
        <fullName evidence="1">Uncharacterized protein</fullName>
    </submittedName>
</protein>
<dbReference type="EMBL" id="RSAS01000749">
    <property type="protein sequence ID" value="RRR68050.1"/>
    <property type="molecule type" value="Genomic_DNA"/>
</dbReference>
<gene>
    <name evidence="1" type="ORF">EI684_18065</name>
</gene>
<organism evidence="1 2">
    <name type="scientific">Candidatus Viridilinea halotolerans</name>
    <dbReference type="NCBI Taxonomy" id="2491704"/>
    <lineage>
        <taxon>Bacteria</taxon>
        <taxon>Bacillati</taxon>
        <taxon>Chloroflexota</taxon>
        <taxon>Chloroflexia</taxon>
        <taxon>Chloroflexales</taxon>
        <taxon>Chloroflexineae</taxon>
        <taxon>Oscillochloridaceae</taxon>
        <taxon>Candidatus Viridilinea</taxon>
    </lineage>
</organism>
<accession>A0A426TTN0</accession>
<comment type="caution">
    <text evidence="1">The sequence shown here is derived from an EMBL/GenBank/DDBJ whole genome shotgun (WGS) entry which is preliminary data.</text>
</comment>
<name>A0A426TTN0_9CHLR</name>
<proteinExistence type="predicted"/>
<sequence>MTTTPLPPITRSLEDYRREQLMSVDEWAAHLGMTEQTYRRMLANPESVRMATKRKARAILKVSPYLVREFYPQPSPTVVAQALEAYRQGNADGWIATDPDSGETTGEVFDGAGRLINSQRGA</sequence>
<dbReference type="AlphaFoldDB" id="A0A426TTN0"/>
<dbReference type="Proteomes" id="UP000280307">
    <property type="component" value="Unassembled WGS sequence"/>
</dbReference>
<evidence type="ECO:0000313" key="1">
    <source>
        <dbReference type="EMBL" id="RRR68050.1"/>
    </source>
</evidence>
<reference evidence="1 2" key="1">
    <citation type="submission" date="2018-12" db="EMBL/GenBank/DDBJ databases">
        <title>Genome Sequence of Candidatus Viridilinea halotolerans isolated from saline sulfide-rich spring.</title>
        <authorList>
            <person name="Grouzdev D.S."/>
            <person name="Burganskaya E.I."/>
            <person name="Krutkina M.S."/>
            <person name="Sukhacheva M.V."/>
            <person name="Gorlenko V.M."/>
        </authorList>
    </citation>
    <scope>NUCLEOTIDE SEQUENCE [LARGE SCALE GENOMIC DNA]</scope>
    <source>
        <strain evidence="1">Chok-6</strain>
    </source>
</reference>